<evidence type="ECO:0000313" key="7">
    <source>
        <dbReference type="EMBL" id="CRF40748.1"/>
    </source>
</evidence>
<evidence type="ECO:0000313" key="9">
    <source>
        <dbReference type="EMBL" id="CRF43648.1"/>
    </source>
</evidence>
<reference evidence="7" key="1">
    <citation type="submission" date="2014-12" db="EMBL/GenBank/DDBJ databases">
        <title>Whole genome sequences of four Staphylococcus schleiferi canine isolates.</title>
        <authorList>
            <person name="Misic A.M."/>
            <person name="Cain C."/>
            <person name="Morris D.O."/>
            <person name="Rankin S."/>
            <person name="Beiting D."/>
        </authorList>
    </citation>
    <scope>NUCLEOTIDE SEQUENCE</scope>
    <source>
        <strain evidence="7">ASB11</strain>
        <strain evidence="8">ASB13</strain>
        <strain evidence="9">ASB9</strain>
    </source>
</reference>
<dbReference type="Proteomes" id="UP000041394">
    <property type="component" value="Unassembled WGS sequence"/>
</dbReference>
<dbReference type="PANTHER" id="PTHR42913:SF3">
    <property type="entry name" value="64 KDA MITOCHONDRIAL NADH DEHYDROGENASE (EUROFUNG)"/>
    <property type="match status" value="1"/>
</dbReference>
<evidence type="ECO:0000256" key="1">
    <source>
        <dbReference type="ARBA" id="ARBA00001974"/>
    </source>
</evidence>
<keyword evidence="3" id="KW-0285">Flavoprotein</keyword>
<evidence type="ECO:0000259" key="6">
    <source>
        <dbReference type="Pfam" id="PF07992"/>
    </source>
</evidence>
<dbReference type="InterPro" id="IPR023753">
    <property type="entry name" value="FAD/NAD-binding_dom"/>
</dbReference>
<dbReference type="EC" id="1.6.99.3" evidence="7"/>
<evidence type="ECO:0000256" key="4">
    <source>
        <dbReference type="ARBA" id="ARBA00022827"/>
    </source>
</evidence>
<dbReference type="InterPro" id="IPR036188">
    <property type="entry name" value="FAD/NAD-bd_sf"/>
</dbReference>
<dbReference type="EMBL" id="CDMN01000006">
    <property type="protein sequence ID" value="CRF43648.1"/>
    <property type="molecule type" value="Genomic_DNA"/>
</dbReference>
<feature type="domain" description="FAD/NAD(P)-binding" evidence="6">
    <location>
        <begin position="3"/>
        <end position="301"/>
    </location>
</feature>
<evidence type="ECO:0000313" key="8">
    <source>
        <dbReference type="EMBL" id="CRF42454.1"/>
    </source>
</evidence>
<protein>
    <submittedName>
        <fullName evidence="7">NADH dehydrogenase</fullName>
        <ecNumber evidence="7">1.6.99.3</ecNumber>
    </submittedName>
</protein>
<reference evidence="11 12" key="3">
    <citation type="submission" date="2014-12" db="EMBL/GenBank/DDBJ databases">
        <authorList>
            <person name="Jaenicke S."/>
        </authorList>
    </citation>
    <scope>NUCLEOTIDE SEQUENCE [LARGE SCALE GENOMIC DNA]</scope>
</reference>
<proteinExistence type="inferred from homology"/>
<dbReference type="Gene3D" id="3.50.50.100">
    <property type="match status" value="1"/>
</dbReference>
<dbReference type="Pfam" id="PF07992">
    <property type="entry name" value="Pyr_redox_2"/>
    <property type="match status" value="1"/>
</dbReference>
<dbReference type="GO" id="GO:0019646">
    <property type="term" value="P:aerobic electron transport chain"/>
    <property type="evidence" value="ECO:0007669"/>
    <property type="project" value="TreeGrafter"/>
</dbReference>
<evidence type="ECO:0000256" key="5">
    <source>
        <dbReference type="ARBA" id="ARBA00023002"/>
    </source>
</evidence>
<evidence type="ECO:0000256" key="2">
    <source>
        <dbReference type="ARBA" id="ARBA00005272"/>
    </source>
</evidence>
<dbReference type="AlphaFoldDB" id="A0A0K2X5E7"/>
<keyword evidence="10" id="KW-1185">Reference proteome</keyword>
<dbReference type="SUPFAM" id="SSF51905">
    <property type="entry name" value="FAD/NAD(P)-binding domain"/>
    <property type="match status" value="2"/>
</dbReference>
<dbReference type="EMBL" id="CDMH01000030">
    <property type="protein sequence ID" value="CRF42454.1"/>
    <property type="molecule type" value="Genomic_DNA"/>
</dbReference>
<keyword evidence="4" id="KW-0274">FAD</keyword>
<dbReference type="RefSeq" id="WP_053941093.1">
    <property type="nucleotide sequence ID" value="NZ_CDMH01000030.1"/>
</dbReference>
<sequence>MQEVLILGAGYASLAFVKSLSKEVLQAYSFTLVSQSYQHGVQILLHDVVAGLPGCHAISLTEILPPQVRFIQDEVLEIKEGVVVGKKQEYTYTKLIVGLGFASESFGVAGVAQHAHPLVDYKQCQALHQKLQNAVQESKKPLNLVVCGAGFSGIELVGALADAFKGKINIICVEAMPKILPMFSPKLAQKAQEYLQKLGVRLQVGAKILECLKEGVVVEIGGQQEQIPADFIFWTCGVRGSPVIENSPFFKSVRSRVEVNSFLEPVGLEERGVFVLGDCALFKDAQNRPYPPTAQLAGQMGAYLGAQFQHVLKNKPAQTPFTFKPKGVVCSLGVRYAVGQIGALHVVGLPALWLKNAIEWWHRRVLKL</sequence>
<comment type="similarity">
    <text evidence="2">Belongs to the NADH dehydrogenase family.</text>
</comment>
<organism evidence="7 10">
    <name type="scientific">Helicobacter ailurogastricus</name>
    <dbReference type="NCBI Taxonomy" id="1578720"/>
    <lineage>
        <taxon>Bacteria</taxon>
        <taxon>Pseudomonadati</taxon>
        <taxon>Campylobacterota</taxon>
        <taxon>Epsilonproteobacteria</taxon>
        <taxon>Campylobacterales</taxon>
        <taxon>Helicobacteraceae</taxon>
        <taxon>Helicobacter</taxon>
    </lineage>
</organism>
<evidence type="ECO:0000313" key="12">
    <source>
        <dbReference type="Proteomes" id="UP000045175"/>
    </source>
</evidence>
<name>A0A0K2X5E7_9HELI</name>
<dbReference type="PANTHER" id="PTHR42913">
    <property type="entry name" value="APOPTOSIS-INDUCING FACTOR 1"/>
    <property type="match status" value="1"/>
</dbReference>
<reference evidence="10" key="2">
    <citation type="submission" date="2014-12" db="EMBL/GenBank/DDBJ databases">
        <authorList>
            <person name="Smet A."/>
        </authorList>
    </citation>
    <scope>NUCLEOTIDE SEQUENCE [LARGE SCALE GENOMIC DNA]</scope>
</reference>
<dbReference type="STRING" id="1578720.HAL011_05110"/>
<evidence type="ECO:0000313" key="10">
    <source>
        <dbReference type="Proteomes" id="UP000038622"/>
    </source>
</evidence>
<dbReference type="EMBL" id="CDML01000012">
    <property type="protein sequence ID" value="CRF40748.1"/>
    <property type="molecule type" value="Genomic_DNA"/>
</dbReference>
<accession>A0A0K2X5E7</accession>
<dbReference type="InterPro" id="IPR051169">
    <property type="entry name" value="NADH-Q_oxidoreductase"/>
</dbReference>
<dbReference type="OrthoDB" id="9781621at2"/>
<dbReference type="GO" id="GO:0003955">
    <property type="term" value="F:NAD(P)H dehydrogenase (quinone) activity"/>
    <property type="evidence" value="ECO:0007669"/>
    <property type="project" value="TreeGrafter"/>
</dbReference>
<gene>
    <name evidence="7" type="ORF">HAL011_05110</name>
    <name evidence="8" type="ORF">HAL013_06350</name>
    <name evidence="9" type="ORF">HAL09_01950</name>
</gene>
<comment type="cofactor">
    <cofactor evidence="1">
        <name>FAD</name>
        <dbReference type="ChEBI" id="CHEBI:57692"/>
    </cofactor>
</comment>
<keyword evidence="5 7" id="KW-0560">Oxidoreductase</keyword>
<dbReference type="Proteomes" id="UP000038622">
    <property type="component" value="Unassembled WGS sequence"/>
</dbReference>
<evidence type="ECO:0000256" key="3">
    <source>
        <dbReference type="ARBA" id="ARBA00022630"/>
    </source>
</evidence>
<dbReference type="Proteomes" id="UP000045175">
    <property type="component" value="Unassembled WGS sequence"/>
</dbReference>
<evidence type="ECO:0000313" key="11">
    <source>
        <dbReference type="Proteomes" id="UP000041394"/>
    </source>
</evidence>